<gene>
    <name evidence="2" type="ORF">SM124_04345</name>
</gene>
<evidence type="ECO:0000313" key="3">
    <source>
        <dbReference type="Proteomes" id="UP001290455"/>
    </source>
</evidence>
<evidence type="ECO:0000256" key="1">
    <source>
        <dbReference type="SAM" id="Phobius"/>
    </source>
</evidence>
<feature type="transmembrane region" description="Helical" evidence="1">
    <location>
        <begin position="39"/>
        <end position="57"/>
    </location>
</feature>
<keyword evidence="3" id="KW-1185">Reference proteome</keyword>
<dbReference type="PANTHER" id="PTHR39165">
    <property type="entry name" value="IG HYPOTHETICAL 17883"/>
    <property type="match status" value="1"/>
</dbReference>
<dbReference type="EMBL" id="JAXOFX010000002">
    <property type="protein sequence ID" value="MDZ5470978.1"/>
    <property type="molecule type" value="Genomic_DNA"/>
</dbReference>
<dbReference type="PANTHER" id="PTHR39165:SF1">
    <property type="entry name" value="DUF456 DOMAIN-CONTAINING PROTEIN"/>
    <property type="match status" value="1"/>
</dbReference>
<keyword evidence="2" id="KW-0614">Plasmid</keyword>
<evidence type="ECO:0000313" key="2">
    <source>
        <dbReference type="EMBL" id="MDZ5470978.1"/>
    </source>
</evidence>
<feature type="transmembrane region" description="Helical" evidence="1">
    <location>
        <begin position="12"/>
        <end position="33"/>
    </location>
</feature>
<feature type="transmembrane region" description="Helical" evidence="1">
    <location>
        <begin position="144"/>
        <end position="172"/>
    </location>
</feature>
<dbReference type="Pfam" id="PF04306">
    <property type="entry name" value="DUF456"/>
    <property type="match status" value="1"/>
</dbReference>
<geneLocation type="plasmid" evidence="2">
    <name>unnamed</name>
</geneLocation>
<keyword evidence="1" id="KW-1133">Transmembrane helix</keyword>
<protein>
    <submittedName>
        <fullName evidence="2">DUF456 domain-containing protein</fullName>
    </submittedName>
</protein>
<accession>A0ABU5IV20</accession>
<keyword evidence="1" id="KW-0472">Membrane</keyword>
<proteinExistence type="predicted"/>
<reference evidence="2 3" key="1">
    <citation type="submission" date="2023-11" db="EMBL/GenBank/DDBJ databases">
        <title>Bacillus jintuensis, isolated from a mudflat on the Beibu Gulf coast.</title>
        <authorList>
            <person name="Li M."/>
        </authorList>
    </citation>
    <scope>NUCLEOTIDE SEQUENCE [LARGE SCALE GENOMIC DNA]</scope>
    <source>
        <strain evidence="2 3">31A1R</strain>
        <plasmid evidence="2">unnamed</plasmid>
    </source>
</reference>
<dbReference type="Proteomes" id="UP001290455">
    <property type="component" value="Unassembled WGS sequence"/>
</dbReference>
<sequence>MINHNWRIMLGVFELAESLYWGIIIILFIISFIGLVYPIIPSVLFIFAAFILYGFLFTFEPFNWLFWLIQSLFLILLFGADYVANMIGVKKYGGSKAGIWGSTIGLLVGPFIIPLFGIIIGPFIGAIIAELIVNKKDFKDAVKIGFGSVVGFISSVITKGIIQGVMIGYFLLVVL</sequence>
<keyword evidence="1" id="KW-0812">Transmembrane</keyword>
<organism evidence="2 3">
    <name type="scientific">Robertmurraya mangrovi</name>
    <dbReference type="NCBI Taxonomy" id="3098077"/>
    <lineage>
        <taxon>Bacteria</taxon>
        <taxon>Bacillati</taxon>
        <taxon>Bacillota</taxon>
        <taxon>Bacilli</taxon>
        <taxon>Bacillales</taxon>
        <taxon>Bacillaceae</taxon>
        <taxon>Robertmurraya</taxon>
    </lineage>
</organism>
<name>A0ABU5IV20_9BACI</name>
<feature type="transmembrane region" description="Helical" evidence="1">
    <location>
        <begin position="104"/>
        <end position="132"/>
    </location>
</feature>
<dbReference type="InterPro" id="IPR007403">
    <property type="entry name" value="DUF456"/>
</dbReference>
<comment type="caution">
    <text evidence="2">The sequence shown here is derived from an EMBL/GenBank/DDBJ whole genome shotgun (WGS) entry which is preliminary data.</text>
</comment>
<feature type="transmembrane region" description="Helical" evidence="1">
    <location>
        <begin position="64"/>
        <end position="84"/>
    </location>
</feature>